<dbReference type="Proteomes" id="UP001066276">
    <property type="component" value="Chromosome 3_2"/>
</dbReference>
<gene>
    <name evidence="3" type="ORF">NDU88_006974</name>
</gene>
<comment type="caution">
    <text evidence="3">The sequence shown here is derived from an EMBL/GenBank/DDBJ whole genome shotgun (WGS) entry which is preliminary data.</text>
</comment>
<proteinExistence type="predicted"/>
<keyword evidence="2" id="KW-1133">Transmembrane helix</keyword>
<reference evidence="3" key="1">
    <citation type="journal article" date="2022" name="bioRxiv">
        <title>Sequencing and chromosome-scale assembly of the giantPleurodeles waltlgenome.</title>
        <authorList>
            <person name="Brown T."/>
            <person name="Elewa A."/>
            <person name="Iarovenko S."/>
            <person name="Subramanian E."/>
            <person name="Araus A.J."/>
            <person name="Petzold A."/>
            <person name="Susuki M."/>
            <person name="Suzuki K.-i.T."/>
            <person name="Hayashi T."/>
            <person name="Toyoda A."/>
            <person name="Oliveira C."/>
            <person name="Osipova E."/>
            <person name="Leigh N.D."/>
            <person name="Simon A."/>
            <person name="Yun M.H."/>
        </authorList>
    </citation>
    <scope>NUCLEOTIDE SEQUENCE</scope>
    <source>
        <strain evidence="3">20211129_DDA</strain>
        <tissue evidence="3">Liver</tissue>
    </source>
</reference>
<keyword evidence="2" id="KW-0472">Membrane</keyword>
<dbReference type="EMBL" id="JANPWB010000006">
    <property type="protein sequence ID" value="KAJ1181775.1"/>
    <property type="molecule type" value="Genomic_DNA"/>
</dbReference>
<feature type="transmembrane region" description="Helical" evidence="2">
    <location>
        <begin position="93"/>
        <end position="112"/>
    </location>
</feature>
<evidence type="ECO:0000313" key="4">
    <source>
        <dbReference type="Proteomes" id="UP001066276"/>
    </source>
</evidence>
<organism evidence="3 4">
    <name type="scientific">Pleurodeles waltl</name>
    <name type="common">Iberian ribbed newt</name>
    <dbReference type="NCBI Taxonomy" id="8319"/>
    <lineage>
        <taxon>Eukaryota</taxon>
        <taxon>Metazoa</taxon>
        <taxon>Chordata</taxon>
        <taxon>Craniata</taxon>
        <taxon>Vertebrata</taxon>
        <taxon>Euteleostomi</taxon>
        <taxon>Amphibia</taxon>
        <taxon>Batrachia</taxon>
        <taxon>Caudata</taxon>
        <taxon>Salamandroidea</taxon>
        <taxon>Salamandridae</taxon>
        <taxon>Pleurodelinae</taxon>
        <taxon>Pleurodeles</taxon>
    </lineage>
</organism>
<dbReference type="AlphaFoldDB" id="A0AAV7TZ47"/>
<accession>A0AAV7TZ47</accession>
<evidence type="ECO:0000256" key="1">
    <source>
        <dbReference type="SAM" id="MobiDB-lite"/>
    </source>
</evidence>
<evidence type="ECO:0000313" key="3">
    <source>
        <dbReference type="EMBL" id="KAJ1181775.1"/>
    </source>
</evidence>
<feature type="region of interest" description="Disordered" evidence="1">
    <location>
        <begin position="123"/>
        <end position="163"/>
    </location>
</feature>
<keyword evidence="2" id="KW-0812">Transmembrane</keyword>
<name>A0AAV7TZ47_PLEWA</name>
<protein>
    <submittedName>
        <fullName evidence="3">Uncharacterized protein</fullName>
    </submittedName>
</protein>
<keyword evidence="4" id="KW-1185">Reference proteome</keyword>
<sequence length="209" mass="22829">MRDQDRHQIQRVQDHVGSRVTGSKNIMETMKGHLIILDLVHPEQNGFMPYQLTRLNLRRLWNNASPLPPLTWLAQHGPAGAGKTVLRLRAQGAFYLVSSALPPLLLCGIGLLRPPGSPPLVAPDQGNSPIGPSGARGLDPLRLPSAGLRAQDGSHRRRSLAVHPSIDRSLGASTFSSRLRRSHKRLRGSFGLSWLPRPASNTQAALIMI</sequence>
<evidence type="ECO:0000256" key="2">
    <source>
        <dbReference type="SAM" id="Phobius"/>
    </source>
</evidence>